<evidence type="ECO:0000256" key="6">
    <source>
        <dbReference type="ARBA" id="ARBA00023239"/>
    </source>
</evidence>
<dbReference type="Proteomes" id="UP000580250">
    <property type="component" value="Unassembled WGS sequence"/>
</dbReference>
<dbReference type="OrthoDB" id="429145at2759"/>
<evidence type="ECO:0000256" key="4">
    <source>
        <dbReference type="ARBA" id="ARBA00022723"/>
    </source>
</evidence>
<accession>A0A6V7VWJ0</accession>
<evidence type="ECO:0000313" key="11">
    <source>
        <dbReference type="Proteomes" id="UP000580250"/>
    </source>
</evidence>
<dbReference type="InterPro" id="IPR036398">
    <property type="entry name" value="CA_dom_sf"/>
</dbReference>
<comment type="function">
    <text evidence="8">Reversible hydration of carbon dioxide.</text>
</comment>
<dbReference type="EC" id="4.2.1.1" evidence="3 8"/>
<evidence type="ECO:0000256" key="8">
    <source>
        <dbReference type="RuleBase" id="RU367011"/>
    </source>
</evidence>
<evidence type="ECO:0000259" key="9">
    <source>
        <dbReference type="PROSITE" id="PS51144"/>
    </source>
</evidence>
<dbReference type="SUPFAM" id="SSF51069">
    <property type="entry name" value="Carbonic anhydrase"/>
    <property type="match status" value="1"/>
</dbReference>
<dbReference type="PANTHER" id="PTHR18952">
    <property type="entry name" value="CARBONIC ANHYDRASE"/>
    <property type="match status" value="1"/>
</dbReference>
<proteinExistence type="inferred from homology"/>
<comment type="catalytic activity">
    <reaction evidence="7 8">
        <text>hydrogencarbonate + H(+) = CO2 + H2O</text>
        <dbReference type="Rhea" id="RHEA:10748"/>
        <dbReference type="ChEBI" id="CHEBI:15377"/>
        <dbReference type="ChEBI" id="CHEBI:15378"/>
        <dbReference type="ChEBI" id="CHEBI:16526"/>
        <dbReference type="ChEBI" id="CHEBI:17544"/>
        <dbReference type="EC" id="4.2.1.1"/>
    </reaction>
</comment>
<sequence length="358" mass="40805">MSTQIIEHQEELLIKDKTEDIISCKNQTPLNAKNGEINAVNTTQIVVPDSSTDKASEKTNEKIIEKISNNQQKQEIQKPLTVQDWDYDDLGPCGPNNWLKIIGDDKLGKLQSPINLQLSQMRILSLTHPLCLVNYRKPLPGQFVNTGCSIQFLPDPQVEPPEIYGGNLDQNYRFVQYHFHWAQNDNEGSEHCIGGLRYPAELHLVHKGVEDENKLAVLGIFIKLDDAKNDDGKVKKRYIFEKQEMEALKELTEFGNKKALDSTHCLELKLPPNCCIERESFKGAEIFTSSFVRYQGSLTTPPCTENVHWTIFTDPVFITKEQLSYLRKIKDCKGNVISKNYRPVQNLVDHQVCLHLAS</sequence>
<keyword evidence="4 8" id="KW-0479">Metal-binding</keyword>
<dbReference type="EMBL" id="CAJEWN010000327">
    <property type="protein sequence ID" value="CAD2178788.1"/>
    <property type="molecule type" value="Genomic_DNA"/>
</dbReference>
<evidence type="ECO:0000256" key="7">
    <source>
        <dbReference type="ARBA" id="ARBA00048348"/>
    </source>
</evidence>
<dbReference type="SMART" id="SM01057">
    <property type="entry name" value="Carb_anhydrase"/>
    <property type="match status" value="1"/>
</dbReference>
<evidence type="ECO:0000256" key="5">
    <source>
        <dbReference type="ARBA" id="ARBA00022833"/>
    </source>
</evidence>
<dbReference type="InterPro" id="IPR001148">
    <property type="entry name" value="CA_dom"/>
</dbReference>
<organism evidence="10 11">
    <name type="scientific">Meloidogyne enterolobii</name>
    <name type="common">Root-knot nematode worm</name>
    <name type="synonym">Meloidogyne mayaguensis</name>
    <dbReference type="NCBI Taxonomy" id="390850"/>
    <lineage>
        <taxon>Eukaryota</taxon>
        <taxon>Metazoa</taxon>
        <taxon>Ecdysozoa</taxon>
        <taxon>Nematoda</taxon>
        <taxon>Chromadorea</taxon>
        <taxon>Rhabditida</taxon>
        <taxon>Tylenchina</taxon>
        <taxon>Tylenchomorpha</taxon>
        <taxon>Tylenchoidea</taxon>
        <taxon>Meloidogynidae</taxon>
        <taxon>Meloidogyninae</taxon>
        <taxon>Meloidogyne</taxon>
    </lineage>
</organism>
<comment type="cofactor">
    <cofactor evidence="1 8">
        <name>Zn(2+)</name>
        <dbReference type="ChEBI" id="CHEBI:29105"/>
    </cofactor>
</comment>
<dbReference type="CDD" id="cd00326">
    <property type="entry name" value="alpha_CA"/>
    <property type="match status" value="1"/>
</dbReference>
<evidence type="ECO:0000256" key="1">
    <source>
        <dbReference type="ARBA" id="ARBA00001947"/>
    </source>
</evidence>
<comment type="similarity">
    <text evidence="2 8">Belongs to the alpha-carbonic anhydrase family.</text>
</comment>
<dbReference type="InterPro" id="IPR018338">
    <property type="entry name" value="Carbonic_anhydrase_a-class_CS"/>
</dbReference>
<name>A0A6V7VWJ0_MELEN</name>
<comment type="caution">
    <text evidence="10">The sequence shown here is derived from an EMBL/GenBank/DDBJ whole genome shotgun (WGS) entry which is preliminary data.</text>
</comment>
<keyword evidence="5 8" id="KW-0862">Zinc</keyword>
<gene>
    <name evidence="10" type="ORF">MENT_LOCUS30743</name>
</gene>
<feature type="domain" description="Alpha-carbonic anhydrase" evidence="9">
    <location>
        <begin position="83"/>
        <end position="356"/>
    </location>
</feature>
<keyword evidence="6 8" id="KW-0456">Lyase</keyword>
<dbReference type="GO" id="GO:0004089">
    <property type="term" value="F:carbonate dehydratase activity"/>
    <property type="evidence" value="ECO:0007669"/>
    <property type="project" value="UniProtKB-UniRule"/>
</dbReference>
<dbReference type="GO" id="GO:0008270">
    <property type="term" value="F:zinc ion binding"/>
    <property type="evidence" value="ECO:0007669"/>
    <property type="project" value="UniProtKB-UniRule"/>
</dbReference>
<dbReference type="PROSITE" id="PS51144">
    <property type="entry name" value="ALPHA_CA_2"/>
    <property type="match status" value="1"/>
</dbReference>
<dbReference type="Gene3D" id="3.10.200.10">
    <property type="entry name" value="Alpha carbonic anhydrase"/>
    <property type="match status" value="1"/>
</dbReference>
<dbReference type="GO" id="GO:0005737">
    <property type="term" value="C:cytoplasm"/>
    <property type="evidence" value="ECO:0007669"/>
    <property type="project" value="TreeGrafter"/>
</dbReference>
<evidence type="ECO:0000256" key="2">
    <source>
        <dbReference type="ARBA" id="ARBA00010718"/>
    </source>
</evidence>
<dbReference type="Pfam" id="PF00194">
    <property type="entry name" value="Carb_anhydrase"/>
    <property type="match status" value="1"/>
</dbReference>
<evidence type="ECO:0000313" key="10">
    <source>
        <dbReference type="EMBL" id="CAD2178788.1"/>
    </source>
</evidence>
<dbReference type="PANTHER" id="PTHR18952:SF141">
    <property type="entry name" value="CARBONIC ANHYDRASE"/>
    <property type="match status" value="1"/>
</dbReference>
<dbReference type="PROSITE" id="PS00162">
    <property type="entry name" value="ALPHA_CA_1"/>
    <property type="match status" value="1"/>
</dbReference>
<evidence type="ECO:0000256" key="3">
    <source>
        <dbReference type="ARBA" id="ARBA00012925"/>
    </source>
</evidence>
<dbReference type="InterPro" id="IPR023561">
    <property type="entry name" value="Carbonic_anhydrase_a-class"/>
</dbReference>
<reference evidence="10 11" key="1">
    <citation type="submission" date="2020-08" db="EMBL/GenBank/DDBJ databases">
        <authorList>
            <person name="Koutsovoulos G."/>
            <person name="Danchin GJ E."/>
        </authorList>
    </citation>
    <scope>NUCLEOTIDE SEQUENCE [LARGE SCALE GENOMIC DNA]</scope>
</reference>
<protein>
    <recommendedName>
        <fullName evidence="3 8">Carbonic anhydrase</fullName>
        <ecNumber evidence="3 8">4.2.1.1</ecNumber>
    </recommendedName>
</protein>
<dbReference type="AlphaFoldDB" id="A0A6V7VWJ0"/>